<dbReference type="HAMAP" id="MF_00022">
    <property type="entry name" value="Glu_tRNA_synth_type1"/>
    <property type="match status" value="1"/>
</dbReference>
<evidence type="ECO:0000256" key="4">
    <source>
        <dbReference type="ARBA" id="ARBA00022840"/>
    </source>
</evidence>
<dbReference type="InterPro" id="IPR004527">
    <property type="entry name" value="Glu-tRNA-ligase_bac/mito"/>
</dbReference>
<dbReference type="AlphaFoldDB" id="A0A517YSB0"/>
<protein>
    <recommendedName>
        <fullName evidence="7">Glutamate--tRNA ligase</fullName>
        <ecNumber evidence="7">6.1.1.17</ecNumber>
    </recommendedName>
    <alternativeName>
        <fullName evidence="7">Glutamyl-tRNA synthetase</fullName>
        <shortName evidence="7">GluRS</shortName>
    </alternativeName>
</protein>
<keyword evidence="2 7" id="KW-0436">Ligase</keyword>
<dbReference type="GO" id="GO:0004818">
    <property type="term" value="F:glutamate-tRNA ligase activity"/>
    <property type="evidence" value="ECO:0007669"/>
    <property type="project" value="UniProtKB-UniRule"/>
</dbReference>
<dbReference type="Pfam" id="PF19269">
    <property type="entry name" value="Anticodon_2"/>
    <property type="match status" value="1"/>
</dbReference>
<evidence type="ECO:0000313" key="10">
    <source>
        <dbReference type="EMBL" id="QDU33098.1"/>
    </source>
</evidence>
<comment type="catalytic activity">
    <reaction evidence="7">
        <text>tRNA(Glu) + L-glutamate + ATP = L-glutamyl-tRNA(Glu) + AMP + diphosphate</text>
        <dbReference type="Rhea" id="RHEA:23540"/>
        <dbReference type="Rhea" id="RHEA-COMP:9663"/>
        <dbReference type="Rhea" id="RHEA-COMP:9680"/>
        <dbReference type="ChEBI" id="CHEBI:29985"/>
        <dbReference type="ChEBI" id="CHEBI:30616"/>
        <dbReference type="ChEBI" id="CHEBI:33019"/>
        <dbReference type="ChEBI" id="CHEBI:78442"/>
        <dbReference type="ChEBI" id="CHEBI:78520"/>
        <dbReference type="ChEBI" id="CHEBI:456215"/>
        <dbReference type="EC" id="6.1.1.17"/>
    </reaction>
</comment>
<dbReference type="InterPro" id="IPR020751">
    <property type="entry name" value="aa-tRNA-synth_I_codon-bd_sub2"/>
</dbReference>
<dbReference type="InterPro" id="IPR045462">
    <property type="entry name" value="aa-tRNA-synth_I_cd-bd"/>
</dbReference>
<comment type="subcellular location">
    <subcellularLocation>
        <location evidence="7">Cytoplasm</location>
    </subcellularLocation>
</comment>
<dbReference type="InterPro" id="IPR049940">
    <property type="entry name" value="GluQ/Sye"/>
</dbReference>
<dbReference type="PROSITE" id="PS00178">
    <property type="entry name" value="AA_TRNA_LIGASE_I"/>
    <property type="match status" value="1"/>
</dbReference>
<reference evidence="10 11" key="1">
    <citation type="submission" date="2019-02" db="EMBL/GenBank/DDBJ databases">
        <title>Deep-cultivation of Planctomycetes and their phenomic and genomic characterization uncovers novel biology.</title>
        <authorList>
            <person name="Wiegand S."/>
            <person name="Jogler M."/>
            <person name="Boedeker C."/>
            <person name="Pinto D."/>
            <person name="Vollmers J."/>
            <person name="Rivas-Marin E."/>
            <person name="Kohn T."/>
            <person name="Peeters S.H."/>
            <person name="Heuer A."/>
            <person name="Rast P."/>
            <person name="Oberbeckmann S."/>
            <person name="Bunk B."/>
            <person name="Jeske O."/>
            <person name="Meyerdierks A."/>
            <person name="Storesund J.E."/>
            <person name="Kallscheuer N."/>
            <person name="Luecker S."/>
            <person name="Lage O.M."/>
            <person name="Pohl T."/>
            <person name="Merkel B.J."/>
            <person name="Hornburger P."/>
            <person name="Mueller R.-W."/>
            <person name="Bruemmer F."/>
            <person name="Labrenz M."/>
            <person name="Spormann A.M."/>
            <person name="Op den Camp H."/>
            <person name="Overmann J."/>
            <person name="Amann R."/>
            <person name="Jetten M.S.M."/>
            <person name="Mascher T."/>
            <person name="Medema M.H."/>
            <person name="Devos D.P."/>
            <person name="Kaster A.-K."/>
            <person name="Ovreas L."/>
            <person name="Rohde M."/>
            <person name="Galperin M.Y."/>
            <person name="Jogler C."/>
        </authorList>
    </citation>
    <scope>NUCLEOTIDE SEQUENCE [LARGE SCALE GENOMIC DNA]</scope>
    <source>
        <strain evidence="10 11">KS4</strain>
    </source>
</reference>
<keyword evidence="3 7" id="KW-0547">Nucleotide-binding</keyword>
<feature type="domain" description="Aminoacyl-tRNA synthetase class I anticodon-binding" evidence="9">
    <location>
        <begin position="436"/>
        <end position="579"/>
    </location>
</feature>
<evidence type="ECO:0000256" key="6">
    <source>
        <dbReference type="ARBA" id="ARBA00023146"/>
    </source>
</evidence>
<dbReference type="Proteomes" id="UP000317369">
    <property type="component" value="Chromosome"/>
</dbReference>
<proteinExistence type="inferred from homology"/>
<evidence type="ECO:0000256" key="3">
    <source>
        <dbReference type="ARBA" id="ARBA00022741"/>
    </source>
</evidence>
<dbReference type="GO" id="GO:0006424">
    <property type="term" value="P:glutamyl-tRNA aminoacylation"/>
    <property type="evidence" value="ECO:0007669"/>
    <property type="project" value="UniProtKB-UniRule"/>
</dbReference>
<dbReference type="Gene3D" id="1.10.10.350">
    <property type="match status" value="1"/>
</dbReference>
<feature type="short sequence motif" description="'HIGH' region" evidence="7">
    <location>
        <begin position="31"/>
        <end position="41"/>
    </location>
</feature>
<gene>
    <name evidence="10" type="primary">gltX_1</name>
    <name evidence="7" type="synonym">gltX</name>
    <name evidence="10" type="ORF">KS4_11400</name>
</gene>
<comment type="function">
    <text evidence="7">Catalyzes the attachment of glutamate to tRNA(Glu) in a two-step reaction: glutamate is first activated by ATP to form Glu-AMP and then transferred to the acceptor end of tRNA(Glu).</text>
</comment>
<dbReference type="InterPro" id="IPR020058">
    <property type="entry name" value="Glu/Gln-tRNA-synth_Ib_cat-dom"/>
</dbReference>
<comment type="caution">
    <text evidence="7">Lacks conserved residue(s) required for the propagation of feature annotation.</text>
</comment>
<sequence>MVWDLTIEGEFDTIRGMSDIEKQKVVTRFAPSPTGFLHVGGARTAMFSWAYARANGGEFILRIEDTDKARSTPEATKAIIADMKWLGLDWDQGPAPGSCDSCHGDADWDPYAEQKGENGPYFQSQRGELYEAAIKKLFDMGRAYYCFKTAEELDAARKAARAAKKPYQYDPADMLALNADEDALKAKLDSGDKHVVRFKMPDHDVVVNDEILGEVVVKAAELEDFIIVKADGGPTFHLANVVDDAAMGVTLVMRAQEHLNNTPKHVALFEALGLKLPKFAHIPLIFNSDGSKMSKRDKGKAARAAAKDAKLESVEGIDDELFKGFMDKKNDEMVVSIAIAKQLGLALPEIDVADFRDSGYLPEVLNNYLALLGWSPGNDIERFGADPLTFIKDHFTLERVGKSAAKFDRDKLAKFNTEAVVMLEPEDFKARLKKHLETHYPEYGSILANEAHFDAFCKANQERSRSLDEPAKGGMFFVSDEVKYDFKPKNIKKAIMKNEGEGFVMLARLKDAFSELPEEGFGDAAHEWIAKTAEEEGLNMGKMAQPIRVAVSGGTVTPPIDATLNILGKAKTLARFEACIAAKPK</sequence>
<evidence type="ECO:0000256" key="7">
    <source>
        <dbReference type="HAMAP-Rule" id="MF_00022"/>
    </source>
</evidence>
<keyword evidence="7" id="KW-0963">Cytoplasm</keyword>
<keyword evidence="4 7" id="KW-0067">ATP-binding</keyword>
<evidence type="ECO:0000259" key="9">
    <source>
        <dbReference type="Pfam" id="PF19269"/>
    </source>
</evidence>
<dbReference type="GO" id="GO:0005524">
    <property type="term" value="F:ATP binding"/>
    <property type="evidence" value="ECO:0007669"/>
    <property type="project" value="UniProtKB-UniRule"/>
</dbReference>
<dbReference type="NCBIfam" id="TIGR00464">
    <property type="entry name" value="gltX_bact"/>
    <property type="match status" value="1"/>
</dbReference>
<dbReference type="InterPro" id="IPR000924">
    <property type="entry name" value="Glu/Gln-tRNA-synth"/>
</dbReference>
<evidence type="ECO:0000313" key="11">
    <source>
        <dbReference type="Proteomes" id="UP000317369"/>
    </source>
</evidence>
<keyword evidence="11" id="KW-1185">Reference proteome</keyword>
<evidence type="ECO:0000259" key="8">
    <source>
        <dbReference type="Pfam" id="PF00749"/>
    </source>
</evidence>
<dbReference type="InterPro" id="IPR014729">
    <property type="entry name" value="Rossmann-like_a/b/a_fold"/>
</dbReference>
<dbReference type="SUPFAM" id="SSF48163">
    <property type="entry name" value="An anticodon-binding domain of class I aminoacyl-tRNA synthetases"/>
    <property type="match status" value="1"/>
</dbReference>
<dbReference type="SUPFAM" id="SSF52374">
    <property type="entry name" value="Nucleotidylyl transferase"/>
    <property type="match status" value="1"/>
</dbReference>
<accession>A0A517YSB0</accession>
<evidence type="ECO:0000256" key="2">
    <source>
        <dbReference type="ARBA" id="ARBA00022598"/>
    </source>
</evidence>
<feature type="short sequence motif" description="'KMSKS' region" evidence="7">
    <location>
        <begin position="292"/>
        <end position="296"/>
    </location>
</feature>
<dbReference type="EC" id="6.1.1.17" evidence="7"/>
<evidence type="ECO:0000256" key="1">
    <source>
        <dbReference type="ARBA" id="ARBA00007894"/>
    </source>
</evidence>
<comment type="similarity">
    <text evidence="1 7">Belongs to the class-I aminoacyl-tRNA synthetase family. Glutamate--tRNA ligase type 1 subfamily.</text>
</comment>
<dbReference type="Gene3D" id="3.40.50.620">
    <property type="entry name" value="HUPs"/>
    <property type="match status" value="1"/>
</dbReference>
<dbReference type="CDD" id="cd00808">
    <property type="entry name" value="GluRS_core"/>
    <property type="match status" value="1"/>
</dbReference>
<feature type="binding site" evidence="7">
    <location>
        <position position="295"/>
    </location>
    <ligand>
        <name>ATP</name>
        <dbReference type="ChEBI" id="CHEBI:30616"/>
    </ligand>
</feature>
<dbReference type="EMBL" id="CP036425">
    <property type="protein sequence ID" value="QDU33098.1"/>
    <property type="molecule type" value="Genomic_DNA"/>
</dbReference>
<dbReference type="GO" id="GO:0000049">
    <property type="term" value="F:tRNA binding"/>
    <property type="evidence" value="ECO:0007669"/>
    <property type="project" value="InterPro"/>
</dbReference>
<dbReference type="GO" id="GO:0008270">
    <property type="term" value="F:zinc ion binding"/>
    <property type="evidence" value="ECO:0007669"/>
    <property type="project" value="InterPro"/>
</dbReference>
<organism evidence="10 11">
    <name type="scientific">Poriferisphaera corsica</name>
    <dbReference type="NCBI Taxonomy" id="2528020"/>
    <lineage>
        <taxon>Bacteria</taxon>
        <taxon>Pseudomonadati</taxon>
        <taxon>Planctomycetota</taxon>
        <taxon>Phycisphaerae</taxon>
        <taxon>Phycisphaerales</taxon>
        <taxon>Phycisphaeraceae</taxon>
        <taxon>Poriferisphaera</taxon>
    </lineage>
</organism>
<dbReference type="InterPro" id="IPR001412">
    <property type="entry name" value="aa-tRNA-synth_I_CS"/>
</dbReference>
<dbReference type="GO" id="GO:0005829">
    <property type="term" value="C:cytosol"/>
    <property type="evidence" value="ECO:0007669"/>
    <property type="project" value="TreeGrafter"/>
</dbReference>
<dbReference type="PRINTS" id="PR00987">
    <property type="entry name" value="TRNASYNTHGLU"/>
</dbReference>
<evidence type="ECO:0000256" key="5">
    <source>
        <dbReference type="ARBA" id="ARBA00022917"/>
    </source>
</evidence>
<dbReference type="PANTHER" id="PTHR43311:SF2">
    <property type="entry name" value="GLUTAMATE--TRNA LIGASE, MITOCHONDRIAL-RELATED"/>
    <property type="match status" value="1"/>
</dbReference>
<dbReference type="InterPro" id="IPR033910">
    <property type="entry name" value="GluRS_core"/>
</dbReference>
<dbReference type="Gene3D" id="1.10.1160.10">
    <property type="entry name" value="Glutamyl-trna Synthetase, Domain 2"/>
    <property type="match status" value="1"/>
</dbReference>
<dbReference type="InterPro" id="IPR008925">
    <property type="entry name" value="aa_tRNA-synth_I_cd-bd_sf"/>
</dbReference>
<keyword evidence="5 7" id="KW-0648">Protein biosynthesis</keyword>
<dbReference type="KEGG" id="pcor:KS4_11400"/>
<comment type="subunit">
    <text evidence="7">Monomer.</text>
</comment>
<dbReference type="InterPro" id="IPR020061">
    <property type="entry name" value="Glu_tRNA_lig_a-bdl"/>
</dbReference>
<dbReference type="PANTHER" id="PTHR43311">
    <property type="entry name" value="GLUTAMATE--TRNA LIGASE"/>
    <property type="match status" value="1"/>
</dbReference>
<keyword evidence="6 7" id="KW-0030">Aminoacyl-tRNA synthetase</keyword>
<feature type="domain" description="Glutamyl/glutaminyl-tRNA synthetase class Ib catalytic" evidence="8">
    <location>
        <begin position="24"/>
        <end position="301"/>
    </location>
</feature>
<name>A0A517YSB0_9BACT</name>
<dbReference type="Pfam" id="PF00749">
    <property type="entry name" value="tRNA-synt_1c"/>
    <property type="match status" value="1"/>
</dbReference>